<organism evidence="1 2">
    <name type="scientific">Chryseosolibacter indicus</name>
    <dbReference type="NCBI Taxonomy" id="2782351"/>
    <lineage>
        <taxon>Bacteria</taxon>
        <taxon>Pseudomonadati</taxon>
        <taxon>Bacteroidota</taxon>
        <taxon>Cytophagia</taxon>
        <taxon>Cytophagales</taxon>
        <taxon>Chryseotaleaceae</taxon>
        <taxon>Chryseosolibacter</taxon>
    </lineage>
</organism>
<dbReference type="PANTHER" id="PTHR33321">
    <property type="match status" value="1"/>
</dbReference>
<keyword evidence="2" id="KW-1185">Reference proteome</keyword>
<reference evidence="1 2" key="1">
    <citation type="submission" date="2021-05" db="EMBL/GenBank/DDBJ databases">
        <title>A Polyphasic approach of four new species of the genus Ohtaekwangia: Ohtaekwangia histidinii sp. nov., Ohtaekwangia cretensis sp. nov., Ohtaekwangia indiensis sp. nov., Ohtaekwangia reichenbachii sp. nov. from diverse environment.</title>
        <authorList>
            <person name="Octaviana S."/>
        </authorList>
    </citation>
    <scope>NUCLEOTIDE SEQUENCE [LARGE SCALE GENOMIC DNA]</scope>
    <source>
        <strain evidence="1 2">PWU20</strain>
    </source>
</reference>
<dbReference type="Proteomes" id="UP000772618">
    <property type="component" value="Unassembled WGS sequence"/>
</dbReference>
<sequence length="225" mass="25680">MPLLRCYLIIIKILVILPAVLNAQDKEVITQQGYTLTVVNNDATFDNSVKTQLIDTFFEVYPLLTKTYNKHSIKEITFLIDTAYHGVAEAGGGVVRYSSAWFHKHPADIDVVTHEVMHIVQSYPGDAGPGWITEGIADYVRYKFGLSNEVGGWRLPEFTSGHHYSNSYRIAARFFVWLEKNEKKGIVKTIDEAMRNKTFTENIWKQETGKTLDELWKSYSDKPAI</sequence>
<name>A0ABS5VYS2_9BACT</name>
<accession>A0ABS5VYS2</accession>
<comment type="caution">
    <text evidence="1">The sequence shown here is derived from an EMBL/GenBank/DDBJ whole genome shotgun (WGS) entry which is preliminary data.</text>
</comment>
<dbReference type="InterPro" id="IPR007541">
    <property type="entry name" value="Uncharacterised_BSP"/>
</dbReference>
<proteinExistence type="predicted"/>
<evidence type="ECO:0000313" key="1">
    <source>
        <dbReference type="EMBL" id="MBT1706079.1"/>
    </source>
</evidence>
<evidence type="ECO:0000313" key="2">
    <source>
        <dbReference type="Proteomes" id="UP000772618"/>
    </source>
</evidence>
<dbReference type="Pfam" id="PF04450">
    <property type="entry name" value="BSP"/>
    <property type="match status" value="1"/>
</dbReference>
<dbReference type="PANTHER" id="PTHR33321:SF12">
    <property type="entry name" value="PLANT BASIC SECRETORY PROTEIN (BSP) FAMILY PROTEIN"/>
    <property type="match status" value="1"/>
</dbReference>
<gene>
    <name evidence="1" type="ORF">KK060_22500</name>
</gene>
<protein>
    <submittedName>
        <fullName evidence="1">Secretory protein</fullName>
    </submittedName>
</protein>
<dbReference type="EMBL" id="JAHESD010000081">
    <property type="protein sequence ID" value="MBT1706079.1"/>
    <property type="molecule type" value="Genomic_DNA"/>
</dbReference>